<evidence type="ECO:0000256" key="4">
    <source>
        <dbReference type="ARBA" id="ARBA00023015"/>
    </source>
</evidence>
<dbReference type="InterPro" id="IPR019145">
    <property type="entry name" value="Mediator_Med10"/>
</dbReference>
<proteinExistence type="inferred from homology"/>
<accession>A0A6S7JFE0</accession>
<comment type="subcellular location">
    <subcellularLocation>
        <location evidence="1 9">Nucleus</location>
    </subcellularLocation>
</comment>
<dbReference type="GO" id="GO:0016592">
    <property type="term" value="C:mediator complex"/>
    <property type="evidence" value="ECO:0007669"/>
    <property type="project" value="InterPro"/>
</dbReference>
<comment type="function">
    <text evidence="9">Component of the Mediator complex, a coactivator involved in the regulated transcription of nearly all RNA polymerase II-dependent genes. Mediator functions as a bridge to convey information from gene-specific regulatory proteins to the basal RNA polymerase II transcription machinery. Mediator is recruited to promoters by direct interactions with regulatory proteins and serves as a scaffold for the assembly of a functional preinitiation complex with RNA polymerase II and the general transcription factors.</text>
</comment>
<sequence length="145" mass="16600">MAAAEEEGKAGLNRFEALEQSIEQFIESTRQIGIIVSDFQPGSQGVLNQKINAIVESLKEIEKCKDNFHNVEVPMDVFSYIDEGKNPQLYTKDCLEKALAQNKEVKGKIDAYQNFKTELMGELNKAFPNEMLEYRNYVEDVQEDR</sequence>
<dbReference type="EMBL" id="CACRXK020015759">
    <property type="protein sequence ID" value="CAB4028834.1"/>
    <property type="molecule type" value="Genomic_DNA"/>
</dbReference>
<dbReference type="GO" id="GO:0006357">
    <property type="term" value="P:regulation of transcription by RNA polymerase II"/>
    <property type="evidence" value="ECO:0007669"/>
    <property type="project" value="InterPro"/>
</dbReference>
<dbReference type="PANTHER" id="PTHR13345">
    <property type="entry name" value="MEDIATOR OF RNA POLYMERASE II TRANSCRIPTION SUBUNIT 10"/>
    <property type="match status" value="1"/>
</dbReference>
<keyword evidence="6 9" id="KW-0804">Transcription</keyword>
<evidence type="ECO:0000256" key="3">
    <source>
        <dbReference type="ARBA" id="ARBA00019617"/>
    </source>
</evidence>
<dbReference type="OrthoDB" id="337270at2759"/>
<keyword evidence="4 9" id="KW-0805">Transcription regulation</keyword>
<keyword evidence="7 9" id="KW-0539">Nucleus</keyword>
<dbReference type="AlphaFoldDB" id="A0A6S7JFE0"/>
<evidence type="ECO:0000313" key="10">
    <source>
        <dbReference type="EMBL" id="CAB4028834.1"/>
    </source>
</evidence>
<evidence type="ECO:0000256" key="2">
    <source>
        <dbReference type="ARBA" id="ARBA00005389"/>
    </source>
</evidence>
<dbReference type="GO" id="GO:0003712">
    <property type="term" value="F:transcription coregulator activity"/>
    <property type="evidence" value="ECO:0007669"/>
    <property type="project" value="InterPro"/>
</dbReference>
<dbReference type="Pfam" id="PF09748">
    <property type="entry name" value="Med10"/>
    <property type="match status" value="1"/>
</dbReference>
<protein>
    <recommendedName>
        <fullName evidence="3 9">Mediator of RNA polymerase II transcription subunit 10</fullName>
    </recommendedName>
    <alternativeName>
        <fullName evidence="8 9">Mediator complex subunit 10</fullName>
    </alternativeName>
</protein>
<evidence type="ECO:0000313" key="11">
    <source>
        <dbReference type="Proteomes" id="UP001152795"/>
    </source>
</evidence>
<reference evidence="10" key="1">
    <citation type="submission" date="2020-04" db="EMBL/GenBank/DDBJ databases">
        <authorList>
            <person name="Alioto T."/>
            <person name="Alioto T."/>
            <person name="Gomez Garrido J."/>
        </authorList>
    </citation>
    <scope>NUCLEOTIDE SEQUENCE</scope>
    <source>
        <strain evidence="10">A484AB</strain>
    </source>
</reference>
<organism evidence="10 11">
    <name type="scientific">Paramuricea clavata</name>
    <name type="common">Red gorgonian</name>
    <name type="synonym">Violescent sea-whip</name>
    <dbReference type="NCBI Taxonomy" id="317549"/>
    <lineage>
        <taxon>Eukaryota</taxon>
        <taxon>Metazoa</taxon>
        <taxon>Cnidaria</taxon>
        <taxon>Anthozoa</taxon>
        <taxon>Octocorallia</taxon>
        <taxon>Malacalcyonacea</taxon>
        <taxon>Plexauridae</taxon>
        <taxon>Paramuricea</taxon>
    </lineage>
</organism>
<keyword evidence="11" id="KW-1185">Reference proteome</keyword>
<comment type="similarity">
    <text evidence="2 9">Belongs to the Mediator complex subunit 10 family.</text>
</comment>
<evidence type="ECO:0000256" key="7">
    <source>
        <dbReference type="ARBA" id="ARBA00023242"/>
    </source>
</evidence>
<evidence type="ECO:0000256" key="5">
    <source>
        <dbReference type="ARBA" id="ARBA00023159"/>
    </source>
</evidence>
<evidence type="ECO:0000256" key="1">
    <source>
        <dbReference type="ARBA" id="ARBA00004123"/>
    </source>
</evidence>
<dbReference type="Proteomes" id="UP001152795">
    <property type="component" value="Unassembled WGS sequence"/>
</dbReference>
<comment type="subunit">
    <text evidence="9">Component of the Mediator complex.</text>
</comment>
<evidence type="ECO:0000256" key="8">
    <source>
        <dbReference type="ARBA" id="ARBA00032004"/>
    </source>
</evidence>
<gene>
    <name evidence="9" type="primary">MED10</name>
    <name evidence="10" type="ORF">PACLA_8A031822</name>
</gene>
<comment type="caution">
    <text evidence="10">The sequence shown here is derived from an EMBL/GenBank/DDBJ whole genome shotgun (WGS) entry which is preliminary data.</text>
</comment>
<name>A0A6S7JFE0_PARCT</name>
<keyword evidence="5 9" id="KW-0010">Activator</keyword>
<evidence type="ECO:0000256" key="9">
    <source>
        <dbReference type="RuleBase" id="RU364146"/>
    </source>
</evidence>
<dbReference type="PANTHER" id="PTHR13345:SF13">
    <property type="entry name" value="MEDIATOR OF RNA POLYMERASE II TRANSCRIPTION SUBUNIT 10"/>
    <property type="match status" value="1"/>
</dbReference>
<evidence type="ECO:0000256" key="6">
    <source>
        <dbReference type="ARBA" id="ARBA00023163"/>
    </source>
</evidence>